<evidence type="ECO:0000313" key="3">
    <source>
        <dbReference type="EMBL" id="ERL85481.1"/>
    </source>
</evidence>
<dbReference type="EMBL" id="KB631700">
    <property type="protein sequence ID" value="ERL85481.1"/>
    <property type="molecule type" value="Genomic_DNA"/>
</dbReference>
<dbReference type="PANTHER" id="PTHR15901:SF16">
    <property type="entry name" value="TESTICULAR HAPLOID EXPRESSED GENE PROTEIN"/>
    <property type="match status" value="1"/>
</dbReference>
<sequence length="111" mass="12398">MAEHFNVQSSSDKHYKTSPNKRTSDHLAQLAEPKKNITALEEAASKKGVKPSAMKYRATKRILSLSKPKRVTVKKIDQNPIDPLTQSITSVSPSALMYKPTKRILELAQPK</sequence>
<dbReference type="Pfam" id="PF14912">
    <property type="entry name" value="THEG"/>
    <property type="match status" value="1"/>
</dbReference>
<evidence type="ECO:0000313" key="4">
    <source>
        <dbReference type="Proteomes" id="UP000030742"/>
    </source>
</evidence>
<dbReference type="InterPro" id="IPR042401">
    <property type="entry name" value="SPMAP2-like"/>
</dbReference>
<feature type="compositionally biased region" description="Polar residues" evidence="2">
    <location>
        <begin position="1"/>
        <end position="10"/>
    </location>
</feature>
<reference evidence="3 4" key="1">
    <citation type="journal article" date="2013" name="Genome Biol.">
        <title>Draft genome of the mountain pine beetle, Dendroctonus ponderosae Hopkins, a major forest pest.</title>
        <authorList>
            <person name="Keeling C.I."/>
            <person name="Yuen M.M."/>
            <person name="Liao N.Y."/>
            <person name="Docking T.R."/>
            <person name="Chan S.K."/>
            <person name="Taylor G.A."/>
            <person name="Palmquist D.L."/>
            <person name="Jackman S.D."/>
            <person name="Nguyen A."/>
            <person name="Li M."/>
            <person name="Henderson H."/>
            <person name="Janes J.K."/>
            <person name="Zhao Y."/>
            <person name="Pandoh P."/>
            <person name="Moore R."/>
            <person name="Sperling F.A."/>
            <person name="Huber D.P."/>
            <person name="Birol I."/>
            <person name="Jones S.J."/>
            <person name="Bohlmann J."/>
        </authorList>
    </citation>
    <scope>NUCLEOTIDE SEQUENCE</scope>
</reference>
<keyword evidence="1" id="KW-0677">Repeat</keyword>
<proteinExistence type="predicted"/>
<dbReference type="PANTHER" id="PTHR15901">
    <property type="entry name" value="TESTICULAR HAPLOID EXPRESSED GENE PROTEIN"/>
    <property type="match status" value="1"/>
</dbReference>
<dbReference type="SMART" id="SM00705">
    <property type="entry name" value="THEG"/>
    <property type="match status" value="3"/>
</dbReference>
<accession>U4U4G0</accession>
<name>U4U4G0_DENPD</name>
<dbReference type="Proteomes" id="UP000030742">
    <property type="component" value="Unassembled WGS sequence"/>
</dbReference>
<protein>
    <submittedName>
        <fullName evidence="3">Uncharacterized protein</fullName>
    </submittedName>
</protein>
<dbReference type="InterPro" id="IPR006623">
    <property type="entry name" value="THEG"/>
</dbReference>
<feature type="region of interest" description="Disordered" evidence="2">
    <location>
        <begin position="1"/>
        <end position="26"/>
    </location>
</feature>
<gene>
    <name evidence="3" type="ORF">D910_02900</name>
</gene>
<evidence type="ECO:0000256" key="2">
    <source>
        <dbReference type="SAM" id="MobiDB-lite"/>
    </source>
</evidence>
<dbReference type="AlphaFoldDB" id="U4U4G0"/>
<evidence type="ECO:0000256" key="1">
    <source>
        <dbReference type="ARBA" id="ARBA00022737"/>
    </source>
</evidence>
<organism evidence="3 4">
    <name type="scientific">Dendroctonus ponderosae</name>
    <name type="common">Mountain pine beetle</name>
    <dbReference type="NCBI Taxonomy" id="77166"/>
    <lineage>
        <taxon>Eukaryota</taxon>
        <taxon>Metazoa</taxon>
        <taxon>Ecdysozoa</taxon>
        <taxon>Arthropoda</taxon>
        <taxon>Hexapoda</taxon>
        <taxon>Insecta</taxon>
        <taxon>Pterygota</taxon>
        <taxon>Neoptera</taxon>
        <taxon>Endopterygota</taxon>
        <taxon>Coleoptera</taxon>
        <taxon>Polyphaga</taxon>
        <taxon>Cucujiformia</taxon>
        <taxon>Curculionidae</taxon>
        <taxon>Scolytinae</taxon>
        <taxon>Dendroctonus</taxon>
    </lineage>
</organism>